<dbReference type="InterPro" id="IPR032466">
    <property type="entry name" value="Metal_Hydrolase"/>
</dbReference>
<sequence length="466" mass="51221">MHWDHVIKNGIIVDGKESYQANIYIKNEKISAISRDELEGEAGEVTDAAGKYVLPGLIDVHVHSRDGENGATYKEDFYHSTMSAAAGGLTTVFEMPNSNPAIYNAEMLEKQIKHLTPKAHVDFAIWGLCLGKLNMHELQALSEAGVIAFKFFWGYAIDSKTYQLIYNYSPGMENAIPPLGDGEIYQMFAEIAKTGKLVGIHAENFDLIQTLTREVEKSGDKSYAAFLKGRPNVAEETIIQTAISFAKQTGARLHILHLAAKEGIDIIKRAQEEGYPVSAETCSHYLALCDEDFDRVGPVMKVYPPVRRREDQEMLWSGLKEGVLSLVSSDHAPHTEEEKAGDLWSIPAGMASIETLAPLMIDAVSQGRITIHELAAVLSEKPAKLFGIYPEKGSLKVGTDADITIVDLQVKHTVKKENLHSKSKVTPFDGFQLTGAPVQTIVRGKTIMKDGEIVSGPVGKFIKPLE</sequence>
<evidence type="ECO:0000256" key="11">
    <source>
        <dbReference type="ARBA" id="ARBA00022833"/>
    </source>
</evidence>
<evidence type="ECO:0000256" key="4">
    <source>
        <dbReference type="ARBA" id="ARBA00008829"/>
    </source>
</evidence>
<evidence type="ECO:0000256" key="7">
    <source>
        <dbReference type="ARBA" id="ARBA00011881"/>
    </source>
</evidence>
<dbReference type="InterPro" id="IPR006680">
    <property type="entry name" value="Amidohydro-rel"/>
</dbReference>
<keyword evidence="9" id="KW-0479">Metal-binding</keyword>
<comment type="subunit">
    <text evidence="7">Homotetramer.</text>
</comment>
<name>A0A3G1KR24_FORW1</name>
<dbReference type="PANTHER" id="PTHR43668">
    <property type="entry name" value="ALLANTOINASE"/>
    <property type="match status" value="1"/>
</dbReference>
<evidence type="ECO:0000313" key="13">
    <source>
        <dbReference type="EMBL" id="ATW24887.1"/>
    </source>
</evidence>
<comment type="similarity">
    <text evidence="6">Belongs to the metallo-dependent hydrolases superfamily. Allantoinase family.</text>
</comment>
<reference evidence="13 14" key="1">
    <citation type="submission" date="2016-10" db="EMBL/GenBank/DDBJ databases">
        <title>Complete Genome Sequence of Peptococcaceae strain DCMF.</title>
        <authorList>
            <person name="Edwards R.J."/>
            <person name="Holland S.I."/>
            <person name="Deshpande N.P."/>
            <person name="Wong Y.K."/>
            <person name="Ertan H."/>
            <person name="Manefield M."/>
            <person name="Russell T.L."/>
            <person name="Lee M.J."/>
        </authorList>
    </citation>
    <scope>NUCLEOTIDE SEQUENCE [LARGE SCALE GENOMIC DNA]</scope>
    <source>
        <strain evidence="13 14">DCMF</strain>
    </source>
</reference>
<evidence type="ECO:0000256" key="10">
    <source>
        <dbReference type="ARBA" id="ARBA00022801"/>
    </source>
</evidence>
<dbReference type="PROSITE" id="PS00483">
    <property type="entry name" value="DIHYDROOROTASE_2"/>
    <property type="match status" value="1"/>
</dbReference>
<dbReference type="GO" id="GO:0000256">
    <property type="term" value="P:allantoin catabolic process"/>
    <property type="evidence" value="ECO:0007669"/>
    <property type="project" value="InterPro"/>
</dbReference>
<evidence type="ECO:0000256" key="8">
    <source>
        <dbReference type="ARBA" id="ARBA00012863"/>
    </source>
</evidence>
<evidence type="ECO:0000259" key="12">
    <source>
        <dbReference type="Pfam" id="PF01979"/>
    </source>
</evidence>
<dbReference type="EMBL" id="CP017634">
    <property type="protein sequence ID" value="ATW24887.1"/>
    <property type="molecule type" value="Genomic_DNA"/>
</dbReference>
<evidence type="ECO:0000256" key="2">
    <source>
        <dbReference type="ARBA" id="ARBA00002368"/>
    </source>
</evidence>
<dbReference type="NCBIfam" id="TIGR00857">
    <property type="entry name" value="pyrC_multi"/>
    <property type="match status" value="1"/>
</dbReference>
<dbReference type="OrthoDB" id="9765462at2"/>
<dbReference type="InterPro" id="IPR050138">
    <property type="entry name" value="DHOase/Allantoinase_Hydrolase"/>
</dbReference>
<dbReference type="Gene3D" id="2.30.40.10">
    <property type="entry name" value="Urease, subunit C, domain 1"/>
    <property type="match status" value="1"/>
</dbReference>
<comment type="cofactor">
    <cofactor evidence="1">
        <name>Zn(2+)</name>
        <dbReference type="ChEBI" id="CHEBI:29105"/>
    </cofactor>
</comment>
<comment type="similarity">
    <text evidence="4">Belongs to the metallo-dependent hydrolases superfamily. Hydantoinase/dihydropyrimidinase family.</text>
</comment>
<dbReference type="GO" id="GO:0006145">
    <property type="term" value="P:purine nucleobase catabolic process"/>
    <property type="evidence" value="ECO:0007669"/>
    <property type="project" value="TreeGrafter"/>
</dbReference>
<keyword evidence="11" id="KW-0862">Zinc</keyword>
<dbReference type="AlphaFoldDB" id="A0A3G1KR24"/>
<dbReference type="InterPro" id="IPR002195">
    <property type="entry name" value="Dihydroorotase_CS"/>
</dbReference>
<evidence type="ECO:0000256" key="6">
    <source>
        <dbReference type="ARBA" id="ARBA00010368"/>
    </source>
</evidence>
<evidence type="ECO:0000256" key="1">
    <source>
        <dbReference type="ARBA" id="ARBA00001947"/>
    </source>
</evidence>
<dbReference type="InterPro" id="IPR017593">
    <property type="entry name" value="Allantoinase"/>
</dbReference>
<organism evidence="13 14">
    <name type="scientific">Formimonas warabiya</name>
    <dbReference type="NCBI Taxonomy" id="1761012"/>
    <lineage>
        <taxon>Bacteria</taxon>
        <taxon>Bacillati</taxon>
        <taxon>Bacillota</taxon>
        <taxon>Clostridia</taxon>
        <taxon>Eubacteriales</taxon>
        <taxon>Peptococcaceae</taxon>
        <taxon>Candidatus Formimonas</taxon>
    </lineage>
</organism>
<dbReference type="Gene3D" id="3.20.20.140">
    <property type="entry name" value="Metal-dependent hydrolases"/>
    <property type="match status" value="1"/>
</dbReference>
<protein>
    <recommendedName>
        <fullName evidence="8">allantoinase</fullName>
        <ecNumber evidence="8">3.5.2.5</ecNumber>
    </recommendedName>
</protein>
<comment type="pathway">
    <text evidence="3">Nitrogen metabolism; (S)-allantoin degradation; allantoate from (S)-allantoin: step 1/1.</text>
</comment>
<dbReference type="GO" id="GO:0008270">
    <property type="term" value="F:zinc ion binding"/>
    <property type="evidence" value="ECO:0007669"/>
    <property type="project" value="InterPro"/>
</dbReference>
<dbReference type="GO" id="GO:0005737">
    <property type="term" value="C:cytoplasm"/>
    <property type="evidence" value="ECO:0007669"/>
    <property type="project" value="TreeGrafter"/>
</dbReference>
<proteinExistence type="inferred from homology"/>
<evidence type="ECO:0000313" key="14">
    <source>
        <dbReference type="Proteomes" id="UP000323521"/>
    </source>
</evidence>
<feature type="domain" description="Amidohydrolase-related" evidence="12">
    <location>
        <begin position="52"/>
        <end position="446"/>
    </location>
</feature>
<evidence type="ECO:0000256" key="5">
    <source>
        <dbReference type="ARBA" id="ARBA00010286"/>
    </source>
</evidence>
<keyword evidence="14" id="KW-1185">Reference proteome</keyword>
<dbReference type="GO" id="GO:0050897">
    <property type="term" value="F:cobalt ion binding"/>
    <property type="evidence" value="ECO:0007669"/>
    <property type="project" value="InterPro"/>
</dbReference>
<dbReference type="EC" id="3.5.2.5" evidence="8"/>
<dbReference type="RefSeq" id="WP_148134122.1">
    <property type="nucleotide sequence ID" value="NZ_CP017634.1"/>
</dbReference>
<keyword evidence="10" id="KW-0378">Hydrolase</keyword>
<dbReference type="Pfam" id="PF01979">
    <property type="entry name" value="Amidohydro_1"/>
    <property type="match status" value="1"/>
</dbReference>
<comment type="similarity">
    <text evidence="5">Belongs to the metallo-dependent hydrolases superfamily. DHOase family. Class I DHOase subfamily.</text>
</comment>
<dbReference type="SUPFAM" id="SSF51556">
    <property type="entry name" value="Metallo-dependent hydrolases"/>
    <property type="match status" value="1"/>
</dbReference>
<dbReference type="PANTHER" id="PTHR43668:SF2">
    <property type="entry name" value="ALLANTOINASE"/>
    <property type="match status" value="1"/>
</dbReference>
<dbReference type="NCBIfam" id="TIGR03178">
    <property type="entry name" value="allantoinase"/>
    <property type="match status" value="1"/>
</dbReference>
<dbReference type="GO" id="GO:0004038">
    <property type="term" value="F:allantoinase activity"/>
    <property type="evidence" value="ECO:0007669"/>
    <property type="project" value="UniProtKB-EC"/>
</dbReference>
<dbReference type="InterPro" id="IPR011059">
    <property type="entry name" value="Metal-dep_hydrolase_composite"/>
</dbReference>
<dbReference type="Proteomes" id="UP000323521">
    <property type="component" value="Chromosome"/>
</dbReference>
<gene>
    <name evidence="13" type="ORF">DCMF_08995</name>
</gene>
<dbReference type="SUPFAM" id="SSF51338">
    <property type="entry name" value="Composite domain of metallo-dependent hydrolases"/>
    <property type="match status" value="1"/>
</dbReference>
<comment type="function">
    <text evidence="2">Catalyzes the reversible cyclization of carbamoyl aspartate to dihydroorotate.</text>
</comment>
<evidence type="ECO:0000256" key="3">
    <source>
        <dbReference type="ARBA" id="ARBA00004968"/>
    </source>
</evidence>
<dbReference type="FunFam" id="3.20.20.140:FF:000174">
    <property type="entry name" value="Dihydropyrimidinase-related protein 2"/>
    <property type="match status" value="1"/>
</dbReference>
<dbReference type="KEGG" id="fwa:DCMF_08995"/>
<evidence type="ECO:0000256" key="9">
    <source>
        <dbReference type="ARBA" id="ARBA00022723"/>
    </source>
</evidence>
<accession>A0A3G1KR24</accession>